<organism evidence="1 2">
    <name type="scientific">Actinocatenispora rupis</name>
    <dbReference type="NCBI Taxonomy" id="519421"/>
    <lineage>
        <taxon>Bacteria</taxon>
        <taxon>Bacillati</taxon>
        <taxon>Actinomycetota</taxon>
        <taxon>Actinomycetes</taxon>
        <taxon>Micromonosporales</taxon>
        <taxon>Micromonosporaceae</taxon>
        <taxon>Actinocatenispora</taxon>
    </lineage>
</organism>
<gene>
    <name evidence="1" type="ORF">Aru02nite_49330</name>
</gene>
<sequence length="132" mass="15083">MDRQEAREIIATHHAYAAEARGAGLVCSIDQDEPWPCRCVREARAFTPEPDRYWHAVPRRGDLIWLDATACALFASGPRWFAVRDVDENAGSGYVFVWGRPIEHGRPAGDRDVCLLVNVVRLKIAERDRRRR</sequence>
<evidence type="ECO:0000313" key="2">
    <source>
        <dbReference type="Proteomes" id="UP000612808"/>
    </source>
</evidence>
<accession>A0A8J3NC59</accession>
<evidence type="ECO:0000313" key="1">
    <source>
        <dbReference type="EMBL" id="GID14044.1"/>
    </source>
</evidence>
<dbReference type="EMBL" id="BOMB01000028">
    <property type="protein sequence ID" value="GID14044.1"/>
    <property type="molecule type" value="Genomic_DNA"/>
</dbReference>
<proteinExistence type="predicted"/>
<dbReference type="RefSeq" id="WP_203661614.1">
    <property type="nucleotide sequence ID" value="NZ_BAAAZM010000014.1"/>
</dbReference>
<dbReference type="AlphaFoldDB" id="A0A8J3NC59"/>
<keyword evidence="2" id="KW-1185">Reference proteome</keyword>
<name>A0A8J3NC59_9ACTN</name>
<protein>
    <submittedName>
        <fullName evidence="1">Uncharacterized protein</fullName>
    </submittedName>
</protein>
<comment type="caution">
    <text evidence="1">The sequence shown here is derived from an EMBL/GenBank/DDBJ whole genome shotgun (WGS) entry which is preliminary data.</text>
</comment>
<reference evidence="1" key="1">
    <citation type="submission" date="2021-01" db="EMBL/GenBank/DDBJ databases">
        <title>Whole genome shotgun sequence of Actinocatenispora rupis NBRC 107355.</title>
        <authorList>
            <person name="Komaki H."/>
            <person name="Tamura T."/>
        </authorList>
    </citation>
    <scope>NUCLEOTIDE SEQUENCE</scope>
    <source>
        <strain evidence="1">NBRC 107355</strain>
    </source>
</reference>
<dbReference type="Proteomes" id="UP000612808">
    <property type="component" value="Unassembled WGS sequence"/>
</dbReference>